<dbReference type="Pfam" id="PF18029">
    <property type="entry name" value="Glyoxalase_6"/>
    <property type="match status" value="1"/>
</dbReference>
<sequence length="136" mass="14754">MTGGPARFGGRDDVVLVVVVDCADLSRAAAFWCGALGYTAEPASPGRYRRLLPPGGNGVELLLQRVPEPKTGKNRVHLDLRVPDLDAEVARLVALGGRRVTGEPVEEEGWSWHVLTDPDGNEFCVLRPPLERLTES</sequence>
<dbReference type="Proteomes" id="UP000295136">
    <property type="component" value="Unassembled WGS sequence"/>
</dbReference>
<organism evidence="2 3">
    <name type="scientific">Nonomuraea mesophila</name>
    <dbReference type="NCBI Taxonomy" id="2530382"/>
    <lineage>
        <taxon>Bacteria</taxon>
        <taxon>Bacillati</taxon>
        <taxon>Actinomycetota</taxon>
        <taxon>Actinomycetes</taxon>
        <taxon>Streptosporangiales</taxon>
        <taxon>Streptosporangiaceae</taxon>
        <taxon>Nonomuraea</taxon>
    </lineage>
</organism>
<dbReference type="PROSITE" id="PS51819">
    <property type="entry name" value="VOC"/>
    <property type="match status" value="1"/>
</dbReference>
<dbReference type="InterPro" id="IPR041581">
    <property type="entry name" value="Glyoxalase_6"/>
</dbReference>
<keyword evidence="3" id="KW-1185">Reference proteome</keyword>
<dbReference type="AlphaFoldDB" id="A0A4R5FFV2"/>
<name>A0A4R5FFV2_9ACTN</name>
<evidence type="ECO:0000259" key="1">
    <source>
        <dbReference type="PROSITE" id="PS51819"/>
    </source>
</evidence>
<comment type="caution">
    <text evidence="2">The sequence shown here is derived from an EMBL/GenBank/DDBJ whole genome shotgun (WGS) entry which is preliminary data.</text>
</comment>
<protein>
    <submittedName>
        <fullName evidence="2">VOC family protein</fullName>
    </submittedName>
</protein>
<dbReference type="PANTHER" id="PTHR35908:SF1">
    <property type="entry name" value="CONSERVED PROTEIN"/>
    <property type="match status" value="1"/>
</dbReference>
<dbReference type="InterPro" id="IPR029068">
    <property type="entry name" value="Glyas_Bleomycin-R_OHBP_Dase"/>
</dbReference>
<dbReference type="CDD" id="cd06587">
    <property type="entry name" value="VOC"/>
    <property type="match status" value="1"/>
</dbReference>
<accession>A0A4R5FFV2</accession>
<gene>
    <name evidence="2" type="ORF">E1295_20695</name>
</gene>
<feature type="domain" description="VOC" evidence="1">
    <location>
        <begin position="14"/>
        <end position="128"/>
    </location>
</feature>
<dbReference type="RefSeq" id="WP_132631979.1">
    <property type="nucleotide sequence ID" value="NZ_SMLD01000052.1"/>
</dbReference>
<reference evidence="2 3" key="1">
    <citation type="submission" date="2019-03" db="EMBL/GenBank/DDBJ databases">
        <title>Draft genome sequences of novel Actinobacteria.</title>
        <authorList>
            <person name="Sahin N."/>
            <person name="Ay H."/>
            <person name="Saygin H."/>
        </authorList>
    </citation>
    <scope>NUCLEOTIDE SEQUENCE [LARGE SCALE GENOMIC DNA]</scope>
    <source>
        <strain evidence="2 3">6K102</strain>
    </source>
</reference>
<dbReference type="SUPFAM" id="SSF54593">
    <property type="entry name" value="Glyoxalase/Bleomycin resistance protein/Dihydroxybiphenyl dioxygenase"/>
    <property type="match status" value="1"/>
</dbReference>
<dbReference type="PANTHER" id="PTHR35908">
    <property type="entry name" value="HYPOTHETICAL FUSION PROTEIN"/>
    <property type="match status" value="1"/>
</dbReference>
<proteinExistence type="predicted"/>
<dbReference type="Gene3D" id="3.10.180.10">
    <property type="entry name" value="2,3-Dihydroxybiphenyl 1,2-Dioxygenase, domain 1"/>
    <property type="match status" value="1"/>
</dbReference>
<dbReference type="InterPro" id="IPR037523">
    <property type="entry name" value="VOC_core"/>
</dbReference>
<evidence type="ECO:0000313" key="2">
    <source>
        <dbReference type="EMBL" id="TDE49039.1"/>
    </source>
</evidence>
<dbReference type="EMBL" id="SMLD01000052">
    <property type="protein sequence ID" value="TDE49039.1"/>
    <property type="molecule type" value="Genomic_DNA"/>
</dbReference>
<evidence type="ECO:0000313" key="3">
    <source>
        <dbReference type="Proteomes" id="UP000295136"/>
    </source>
</evidence>